<dbReference type="KEGG" id="mend:L6E24_05245"/>
<dbReference type="Gene3D" id="3.40.140.20">
    <property type="match status" value="2"/>
</dbReference>
<dbReference type="GeneID" id="74307079"/>
<evidence type="ECO:0000313" key="12">
    <source>
        <dbReference type="EMBL" id="UUX93851.1"/>
    </source>
</evidence>
<dbReference type="RefSeq" id="WP_257743985.1">
    <property type="nucleotide sequence ID" value="NZ_CP096115.1"/>
</dbReference>
<dbReference type="Gene3D" id="3.40.50.1380">
    <property type="entry name" value="Methylglyoxal synthase-like domain"/>
    <property type="match status" value="1"/>
</dbReference>
<dbReference type="GO" id="GO:0004643">
    <property type="term" value="F:phosphoribosylaminoimidazolecarboxamide formyltransferase activity"/>
    <property type="evidence" value="ECO:0007669"/>
    <property type="project" value="UniProtKB-EC"/>
</dbReference>
<feature type="domain" description="MGS-like" evidence="11">
    <location>
        <begin position="1"/>
        <end position="141"/>
    </location>
</feature>
<dbReference type="SUPFAM" id="SSF52335">
    <property type="entry name" value="Methylglyoxal synthase-like"/>
    <property type="match status" value="1"/>
</dbReference>
<comment type="pathway">
    <text evidence="1">Purine metabolism; IMP biosynthesis via de novo pathway; IMP from 5-formamido-1-(5-phospho-D-ribosyl)imidazole-4-carboxamide: step 1/1.</text>
</comment>
<dbReference type="Pfam" id="PF01808">
    <property type="entry name" value="AICARFT_IMPCHas"/>
    <property type="match status" value="1"/>
</dbReference>
<evidence type="ECO:0000256" key="9">
    <source>
        <dbReference type="ARBA" id="ARBA00050488"/>
    </source>
</evidence>
<dbReference type="InterPro" id="IPR002695">
    <property type="entry name" value="PurH-like"/>
</dbReference>
<evidence type="ECO:0000256" key="5">
    <source>
        <dbReference type="ARBA" id="ARBA00022755"/>
    </source>
</evidence>
<keyword evidence="7" id="KW-0665">Pyrimidine biosynthesis</keyword>
<dbReference type="GO" id="GO:0003937">
    <property type="term" value="F:IMP cyclohydrolase activity"/>
    <property type="evidence" value="ECO:0007669"/>
    <property type="project" value="UniProtKB-EC"/>
</dbReference>
<evidence type="ECO:0000256" key="3">
    <source>
        <dbReference type="ARBA" id="ARBA00007667"/>
    </source>
</evidence>
<dbReference type="GO" id="GO:0006189">
    <property type="term" value="P:'de novo' IMP biosynthetic process"/>
    <property type="evidence" value="ECO:0007669"/>
    <property type="project" value="TreeGrafter"/>
</dbReference>
<comment type="pathway">
    <text evidence="2">Purine metabolism; IMP biosynthesis via de novo pathway; 5-formamido-1-(5-phospho-D-ribosyl)imidazole-4-carboxamide from 5-amino-1-(5-phospho-D-ribosyl)imidazole-4-carboxamide (10-formyl THF route): step 1/1.</text>
</comment>
<dbReference type="InterPro" id="IPR036914">
    <property type="entry name" value="MGS-like_dom_sf"/>
</dbReference>
<dbReference type="HAMAP" id="MF_00139">
    <property type="entry name" value="PurH"/>
    <property type="match status" value="1"/>
</dbReference>
<dbReference type="EMBL" id="CP096115">
    <property type="protein sequence ID" value="UUX93851.1"/>
    <property type="molecule type" value="Genomic_DNA"/>
</dbReference>
<dbReference type="CDD" id="cd01421">
    <property type="entry name" value="IMPCH"/>
    <property type="match status" value="1"/>
</dbReference>
<organism evidence="12 13">
    <name type="scientific">Methanoplanus endosymbiosus</name>
    <dbReference type="NCBI Taxonomy" id="33865"/>
    <lineage>
        <taxon>Archaea</taxon>
        <taxon>Methanobacteriati</taxon>
        <taxon>Methanobacteriota</taxon>
        <taxon>Stenosarchaea group</taxon>
        <taxon>Methanomicrobia</taxon>
        <taxon>Methanomicrobiales</taxon>
        <taxon>Methanomicrobiaceae</taxon>
        <taxon>Methanoplanus</taxon>
    </lineage>
</organism>
<evidence type="ECO:0000256" key="6">
    <source>
        <dbReference type="ARBA" id="ARBA00022801"/>
    </source>
</evidence>
<dbReference type="PANTHER" id="PTHR11692:SF0">
    <property type="entry name" value="BIFUNCTIONAL PURINE BIOSYNTHESIS PROTEIN ATIC"/>
    <property type="match status" value="1"/>
</dbReference>
<dbReference type="Proteomes" id="UP001060368">
    <property type="component" value="Chromosome"/>
</dbReference>
<evidence type="ECO:0000256" key="1">
    <source>
        <dbReference type="ARBA" id="ARBA00004844"/>
    </source>
</evidence>
<comment type="catalytic activity">
    <reaction evidence="9">
        <text>(6R)-10-formyltetrahydrofolate + 5-amino-1-(5-phospho-beta-D-ribosyl)imidazole-4-carboxamide = 5-formamido-1-(5-phospho-D-ribosyl)imidazole-4-carboxamide + (6S)-5,6,7,8-tetrahydrofolate</text>
        <dbReference type="Rhea" id="RHEA:22192"/>
        <dbReference type="ChEBI" id="CHEBI:57453"/>
        <dbReference type="ChEBI" id="CHEBI:58467"/>
        <dbReference type="ChEBI" id="CHEBI:58475"/>
        <dbReference type="ChEBI" id="CHEBI:195366"/>
        <dbReference type="EC" id="2.1.2.3"/>
    </reaction>
</comment>
<dbReference type="Pfam" id="PF02142">
    <property type="entry name" value="MGS"/>
    <property type="match status" value="1"/>
</dbReference>
<reference evidence="12" key="1">
    <citation type="submission" date="2022-04" db="EMBL/GenBank/DDBJ databases">
        <title>Complete genome of Methanoplanus endosymbiosus DSM 3599.</title>
        <authorList>
            <person name="Chen S.-C."/>
            <person name="You Y.-T."/>
            <person name="Zhou Y.-Z."/>
            <person name="Lai M.-C."/>
        </authorList>
    </citation>
    <scope>NUCLEOTIDE SEQUENCE</scope>
    <source>
        <strain evidence="12">DSM 3599</strain>
    </source>
</reference>
<gene>
    <name evidence="12" type="primary">purH</name>
    <name evidence="12" type="ORF">L6E24_05245</name>
</gene>
<name>A0A9E7PRM2_9EURY</name>
<evidence type="ECO:0000313" key="13">
    <source>
        <dbReference type="Proteomes" id="UP001060368"/>
    </source>
</evidence>
<keyword evidence="4 12" id="KW-0808">Transferase</keyword>
<comment type="similarity">
    <text evidence="3">Belongs to the PurH family.</text>
</comment>
<dbReference type="SMART" id="SM00851">
    <property type="entry name" value="MGS"/>
    <property type="match status" value="1"/>
</dbReference>
<dbReference type="InterPro" id="IPR011607">
    <property type="entry name" value="MGS-like_dom"/>
</dbReference>
<dbReference type="FunFam" id="3.40.50.1380:FF:000001">
    <property type="entry name" value="Bifunctional purine biosynthesis protein PurH"/>
    <property type="match status" value="1"/>
</dbReference>
<protein>
    <submittedName>
        <fullName evidence="12">Bifunctional phosphoribosylaminoimidazolecarboxamide formyltransferase/IMP cyclohydrolase</fullName>
        <ecNumber evidence="12">2.1.2.3</ecNumber>
        <ecNumber evidence="12">3.5.4.10</ecNumber>
    </submittedName>
</protein>
<dbReference type="PROSITE" id="PS51855">
    <property type="entry name" value="MGS"/>
    <property type="match status" value="1"/>
</dbReference>
<comment type="catalytic activity">
    <reaction evidence="10">
        <text>IMP + H2O = 5-formamido-1-(5-phospho-D-ribosyl)imidazole-4-carboxamide</text>
        <dbReference type="Rhea" id="RHEA:18445"/>
        <dbReference type="ChEBI" id="CHEBI:15377"/>
        <dbReference type="ChEBI" id="CHEBI:58053"/>
        <dbReference type="ChEBI" id="CHEBI:58467"/>
        <dbReference type="EC" id="3.5.4.10"/>
    </reaction>
</comment>
<dbReference type="InterPro" id="IPR024051">
    <property type="entry name" value="AICAR_Tfase_dup_dom_sf"/>
</dbReference>
<dbReference type="GO" id="GO:0006221">
    <property type="term" value="P:pyrimidine nucleotide biosynthetic process"/>
    <property type="evidence" value="ECO:0007669"/>
    <property type="project" value="UniProtKB-KW"/>
</dbReference>
<keyword evidence="8" id="KW-0511">Multifunctional enzyme</keyword>
<dbReference type="SUPFAM" id="SSF53927">
    <property type="entry name" value="Cytidine deaminase-like"/>
    <property type="match status" value="1"/>
</dbReference>
<evidence type="ECO:0000256" key="2">
    <source>
        <dbReference type="ARBA" id="ARBA00004954"/>
    </source>
</evidence>
<evidence type="ECO:0000256" key="4">
    <source>
        <dbReference type="ARBA" id="ARBA00022679"/>
    </source>
</evidence>
<evidence type="ECO:0000256" key="10">
    <source>
        <dbReference type="ARBA" id="ARBA00050687"/>
    </source>
</evidence>
<sequence>MKYALLSVWDKTGIIPLAQALNDNGYTILSSGGTAKILKEAGLDVTEVSEYTSAPEMMDGRVKTLHPKIHGGLLGRRGKDDAVMEENGIGPIDILAVNLYPFEEMSGKDLPLDELIEYIDIGGPAMIRAAAKNFKDVAVVIEPADYKKIIESLGKEGLTYDDRKILAAKVFTRMAAYDGAISNYLNSEGSAVPTSYTVQFKNGRELRYGENPHQKAAVFGNTGIAGQLPLQGKAMSYNNYLDTDAATGLLREFDETAAVIVKHNNPCGVATGETLIEAYLKARDVDPVSAYGGIVALNREVGADVAEELASTFIEVVIAPSYTEEALEIMKRKENMRVLILPEENEKEELRTIDGGALLQRTPKIVQETWEVVSDRDPTPDEIDAMKFAMKICKHTKSNAIIFADKNSALGIGAGQMNRVNSAEIAVKKANFPLKGSVVASDAFLPFADTLEAVAEAGATALIQPGGSIRDQEVIDAANRLDVAMIFTGIRYFRH</sequence>
<dbReference type="NCBIfam" id="TIGR00355">
    <property type="entry name" value="purH"/>
    <property type="match status" value="1"/>
</dbReference>
<keyword evidence="5" id="KW-0658">Purine biosynthesis</keyword>
<dbReference type="PIRSF" id="PIRSF000414">
    <property type="entry name" value="AICARFT_IMPCHas"/>
    <property type="match status" value="1"/>
</dbReference>
<dbReference type="FunFam" id="3.40.140.20:FF:000001">
    <property type="entry name" value="Bifunctional purine biosynthesis protein PurH"/>
    <property type="match status" value="1"/>
</dbReference>
<accession>A0A9E7PRM2</accession>
<evidence type="ECO:0000256" key="7">
    <source>
        <dbReference type="ARBA" id="ARBA00022975"/>
    </source>
</evidence>
<dbReference type="PANTHER" id="PTHR11692">
    <property type="entry name" value="BIFUNCTIONAL PURINE BIOSYNTHESIS PROTEIN PURH"/>
    <property type="match status" value="1"/>
</dbReference>
<proteinExistence type="inferred from homology"/>
<evidence type="ECO:0000259" key="11">
    <source>
        <dbReference type="PROSITE" id="PS51855"/>
    </source>
</evidence>
<dbReference type="EC" id="2.1.2.3" evidence="12"/>
<dbReference type="SMART" id="SM00798">
    <property type="entry name" value="AICARFT_IMPCHas"/>
    <property type="match status" value="1"/>
</dbReference>
<dbReference type="NCBIfam" id="NF002049">
    <property type="entry name" value="PRK00881.1"/>
    <property type="match status" value="1"/>
</dbReference>
<dbReference type="EC" id="3.5.4.10" evidence="12"/>
<keyword evidence="13" id="KW-1185">Reference proteome</keyword>
<dbReference type="InterPro" id="IPR016193">
    <property type="entry name" value="Cytidine_deaminase-like"/>
</dbReference>
<dbReference type="GO" id="GO:0005829">
    <property type="term" value="C:cytosol"/>
    <property type="evidence" value="ECO:0007669"/>
    <property type="project" value="TreeGrafter"/>
</dbReference>
<keyword evidence="6 12" id="KW-0378">Hydrolase</keyword>
<evidence type="ECO:0000256" key="8">
    <source>
        <dbReference type="ARBA" id="ARBA00023268"/>
    </source>
</evidence>
<dbReference type="AlphaFoldDB" id="A0A9E7PRM2"/>